<organism evidence="10 11">
    <name type="scientific">Pontibacillus salicampi</name>
    <dbReference type="NCBI Taxonomy" id="1449801"/>
    <lineage>
        <taxon>Bacteria</taxon>
        <taxon>Bacillati</taxon>
        <taxon>Bacillota</taxon>
        <taxon>Bacilli</taxon>
        <taxon>Bacillales</taxon>
        <taxon>Bacillaceae</taxon>
        <taxon>Pontibacillus</taxon>
    </lineage>
</organism>
<protein>
    <submittedName>
        <fullName evidence="10">Mechanosensitive ion channel family protein</fullName>
    </submittedName>
</protein>
<dbReference type="InterPro" id="IPR023408">
    <property type="entry name" value="MscS_beta-dom_sf"/>
</dbReference>
<dbReference type="InterPro" id="IPR011014">
    <property type="entry name" value="MscS_channel_TM-2"/>
</dbReference>
<dbReference type="SUPFAM" id="SSF82861">
    <property type="entry name" value="Mechanosensitive channel protein MscS (YggB), transmembrane region"/>
    <property type="match status" value="1"/>
</dbReference>
<comment type="subcellular location">
    <subcellularLocation>
        <location evidence="2">Cell membrane</location>
    </subcellularLocation>
    <subcellularLocation>
        <location evidence="1">Membrane</location>
        <topology evidence="1">Multi-pass membrane protein</topology>
    </subcellularLocation>
</comment>
<dbReference type="Pfam" id="PF00924">
    <property type="entry name" value="MS_channel_2nd"/>
    <property type="match status" value="1"/>
</dbReference>
<dbReference type="RefSeq" id="WP_377344605.1">
    <property type="nucleotide sequence ID" value="NZ_JBHLTP010000001.1"/>
</dbReference>
<accession>A0ABV6LIA0</accession>
<feature type="transmembrane region" description="Helical" evidence="8">
    <location>
        <begin position="20"/>
        <end position="38"/>
    </location>
</feature>
<keyword evidence="6 8" id="KW-1133">Transmembrane helix</keyword>
<evidence type="ECO:0000256" key="2">
    <source>
        <dbReference type="ARBA" id="ARBA00004236"/>
    </source>
</evidence>
<dbReference type="Gene3D" id="1.10.287.1260">
    <property type="match status" value="1"/>
</dbReference>
<feature type="domain" description="Mechanosensitive ion channel MscS" evidence="9">
    <location>
        <begin position="110"/>
        <end position="174"/>
    </location>
</feature>
<feature type="transmembrane region" description="Helical" evidence="8">
    <location>
        <begin position="59"/>
        <end position="79"/>
    </location>
</feature>
<dbReference type="InterPro" id="IPR045276">
    <property type="entry name" value="YbiO_bact"/>
</dbReference>
<dbReference type="Gene3D" id="2.30.30.60">
    <property type="match status" value="1"/>
</dbReference>
<dbReference type="InterPro" id="IPR010920">
    <property type="entry name" value="LSM_dom_sf"/>
</dbReference>
<keyword evidence="11" id="KW-1185">Reference proteome</keyword>
<evidence type="ECO:0000256" key="8">
    <source>
        <dbReference type="SAM" id="Phobius"/>
    </source>
</evidence>
<name>A0ABV6LIA0_9BACI</name>
<evidence type="ECO:0000259" key="9">
    <source>
        <dbReference type="Pfam" id="PF00924"/>
    </source>
</evidence>
<evidence type="ECO:0000256" key="4">
    <source>
        <dbReference type="ARBA" id="ARBA00022475"/>
    </source>
</evidence>
<evidence type="ECO:0000256" key="1">
    <source>
        <dbReference type="ARBA" id="ARBA00004141"/>
    </source>
</evidence>
<evidence type="ECO:0000256" key="5">
    <source>
        <dbReference type="ARBA" id="ARBA00022692"/>
    </source>
</evidence>
<feature type="transmembrane region" description="Helical" evidence="8">
    <location>
        <begin position="85"/>
        <end position="107"/>
    </location>
</feature>
<keyword evidence="5 8" id="KW-0812">Transmembrane</keyword>
<dbReference type="Proteomes" id="UP001589836">
    <property type="component" value="Unassembled WGS sequence"/>
</dbReference>
<dbReference type="PANTHER" id="PTHR30460">
    <property type="entry name" value="MODERATE CONDUCTANCE MECHANOSENSITIVE CHANNEL YBIO"/>
    <property type="match status" value="1"/>
</dbReference>
<evidence type="ECO:0000256" key="3">
    <source>
        <dbReference type="ARBA" id="ARBA00008017"/>
    </source>
</evidence>
<reference evidence="10 11" key="1">
    <citation type="submission" date="2024-09" db="EMBL/GenBank/DDBJ databases">
        <authorList>
            <person name="Sun Q."/>
            <person name="Mori K."/>
        </authorList>
    </citation>
    <scope>NUCLEOTIDE SEQUENCE [LARGE SCALE GENOMIC DNA]</scope>
    <source>
        <strain evidence="10 11">NCAIM B.02529</strain>
    </source>
</reference>
<proteinExistence type="inferred from homology"/>
<comment type="caution">
    <text evidence="10">The sequence shown here is derived from an EMBL/GenBank/DDBJ whole genome shotgun (WGS) entry which is preliminary data.</text>
</comment>
<dbReference type="SUPFAM" id="SSF50182">
    <property type="entry name" value="Sm-like ribonucleoproteins"/>
    <property type="match status" value="1"/>
</dbReference>
<keyword evidence="4" id="KW-1003">Cell membrane</keyword>
<dbReference type="PANTHER" id="PTHR30460:SF1">
    <property type="entry name" value="MECHANOSENSITIVE ION CHANNEL"/>
    <property type="match status" value="1"/>
</dbReference>
<dbReference type="PROSITE" id="PS50007">
    <property type="entry name" value="PIPLC_X_DOMAIN"/>
    <property type="match status" value="1"/>
</dbReference>
<dbReference type="InterPro" id="IPR006685">
    <property type="entry name" value="MscS_channel_2nd"/>
</dbReference>
<gene>
    <name evidence="10" type="ORF">ACFFGV_00725</name>
</gene>
<dbReference type="EMBL" id="JBHLTP010000001">
    <property type="protein sequence ID" value="MFC0522113.1"/>
    <property type="molecule type" value="Genomic_DNA"/>
</dbReference>
<sequence>MDFFTNAEIWTWVMDLYSYSLTRIITLGIILYVATYLIRRSIQSFFKRTDFIDEKKEKTLQSMLNSTISYTATFGFIIYTVGQLFSIDVGSVLAGAGVLGIIIGLGAQSIVRDLLSGIFFLYENQLHKGDFIAVNDKFYGTVEEIGLRFLKVREWSGKLLTISNGQVTSIQNYNIDHMRVIEKVTVSFSENPKRIFSVLEEICDTLNEQLDGYLKKDLAGNPVQAFQVYGMSSLNQEHRGYEYTIIGLTEDLVYWTASKESKRIIAQRMYDEGIQMSLQHLDIPPRSVQHDEA</sequence>
<keyword evidence="7 8" id="KW-0472">Membrane</keyword>
<evidence type="ECO:0000256" key="7">
    <source>
        <dbReference type="ARBA" id="ARBA00023136"/>
    </source>
</evidence>
<dbReference type="Gene3D" id="3.30.70.100">
    <property type="match status" value="1"/>
</dbReference>
<evidence type="ECO:0000313" key="11">
    <source>
        <dbReference type="Proteomes" id="UP001589836"/>
    </source>
</evidence>
<evidence type="ECO:0000313" key="10">
    <source>
        <dbReference type="EMBL" id="MFC0522113.1"/>
    </source>
</evidence>
<comment type="similarity">
    <text evidence="3">Belongs to the MscS (TC 1.A.23) family.</text>
</comment>
<evidence type="ECO:0000256" key="6">
    <source>
        <dbReference type="ARBA" id="ARBA00022989"/>
    </source>
</evidence>